<evidence type="ECO:0000256" key="2">
    <source>
        <dbReference type="ARBA" id="ARBA00005582"/>
    </source>
</evidence>
<sequence>MNGPAQERRSDGESTGAAYGSEAVLRRSAVRVVLTDSGGQVLLLCINEPLHPDFGSCWELPGGGIETGETLVEAAQRELYEETGLRLDTGSFSAPRWFRSVTFLHAGVRRIQDESIFHAAVGTLAPLVVPMALASDETDTHQGYRWWPPAEIAHASTRFFPSSLPELLPRFLAGDTLHEPFEVFS</sequence>
<dbReference type="EMBL" id="JBHTMP010000100">
    <property type="protein sequence ID" value="MFD1325886.1"/>
    <property type="molecule type" value="Genomic_DNA"/>
</dbReference>
<dbReference type="InterPro" id="IPR020084">
    <property type="entry name" value="NUDIX_hydrolase_CS"/>
</dbReference>
<protein>
    <submittedName>
        <fullName evidence="7">NUDIX hydrolase</fullName>
    </submittedName>
</protein>
<proteinExistence type="inferred from homology"/>
<dbReference type="PANTHER" id="PTHR43046">
    <property type="entry name" value="GDP-MANNOSE MANNOSYL HYDROLASE"/>
    <property type="match status" value="1"/>
</dbReference>
<feature type="domain" description="Nudix hydrolase" evidence="6">
    <location>
        <begin position="25"/>
        <end position="173"/>
    </location>
</feature>
<dbReference type="Pfam" id="PF00293">
    <property type="entry name" value="NUDIX"/>
    <property type="match status" value="1"/>
</dbReference>
<evidence type="ECO:0000259" key="6">
    <source>
        <dbReference type="PROSITE" id="PS51462"/>
    </source>
</evidence>
<dbReference type="InterPro" id="IPR000086">
    <property type="entry name" value="NUDIX_hydrolase_dom"/>
</dbReference>
<dbReference type="PANTHER" id="PTHR43046:SF12">
    <property type="entry name" value="GDP-MANNOSE MANNOSYL HYDROLASE"/>
    <property type="match status" value="1"/>
</dbReference>
<evidence type="ECO:0000256" key="5">
    <source>
        <dbReference type="RuleBase" id="RU003476"/>
    </source>
</evidence>
<keyword evidence="4" id="KW-0460">Magnesium</keyword>
<dbReference type="RefSeq" id="WP_377578828.1">
    <property type="nucleotide sequence ID" value="NZ_JBHTMP010000100.1"/>
</dbReference>
<organism evidence="7 8">
    <name type="scientific">Micromonospora sonneratiae</name>
    <dbReference type="NCBI Taxonomy" id="1184706"/>
    <lineage>
        <taxon>Bacteria</taxon>
        <taxon>Bacillati</taxon>
        <taxon>Actinomycetota</taxon>
        <taxon>Actinomycetes</taxon>
        <taxon>Micromonosporales</taxon>
        <taxon>Micromonosporaceae</taxon>
        <taxon>Micromonospora</taxon>
    </lineage>
</organism>
<comment type="caution">
    <text evidence="7">The sequence shown here is derived from an EMBL/GenBank/DDBJ whole genome shotgun (WGS) entry which is preliminary data.</text>
</comment>
<dbReference type="GO" id="GO:0016787">
    <property type="term" value="F:hydrolase activity"/>
    <property type="evidence" value="ECO:0007669"/>
    <property type="project" value="UniProtKB-KW"/>
</dbReference>
<evidence type="ECO:0000256" key="3">
    <source>
        <dbReference type="ARBA" id="ARBA00022801"/>
    </source>
</evidence>
<dbReference type="PRINTS" id="PR00502">
    <property type="entry name" value="NUDIXFAMILY"/>
</dbReference>
<dbReference type="InterPro" id="IPR015797">
    <property type="entry name" value="NUDIX_hydrolase-like_dom_sf"/>
</dbReference>
<keyword evidence="8" id="KW-1185">Reference proteome</keyword>
<evidence type="ECO:0000313" key="7">
    <source>
        <dbReference type="EMBL" id="MFD1325886.1"/>
    </source>
</evidence>
<dbReference type="SUPFAM" id="SSF55811">
    <property type="entry name" value="Nudix"/>
    <property type="match status" value="1"/>
</dbReference>
<keyword evidence="3 5" id="KW-0378">Hydrolase</keyword>
<evidence type="ECO:0000256" key="4">
    <source>
        <dbReference type="ARBA" id="ARBA00022842"/>
    </source>
</evidence>
<dbReference type="PROSITE" id="PS00893">
    <property type="entry name" value="NUDIX_BOX"/>
    <property type="match status" value="1"/>
</dbReference>
<dbReference type="PROSITE" id="PS51462">
    <property type="entry name" value="NUDIX"/>
    <property type="match status" value="1"/>
</dbReference>
<evidence type="ECO:0000313" key="8">
    <source>
        <dbReference type="Proteomes" id="UP001597260"/>
    </source>
</evidence>
<dbReference type="Gene3D" id="3.90.79.10">
    <property type="entry name" value="Nucleoside Triphosphate Pyrophosphohydrolase"/>
    <property type="match status" value="1"/>
</dbReference>
<comment type="similarity">
    <text evidence="2 5">Belongs to the Nudix hydrolase family.</text>
</comment>
<evidence type="ECO:0000256" key="1">
    <source>
        <dbReference type="ARBA" id="ARBA00001946"/>
    </source>
</evidence>
<name>A0ABW3YR63_9ACTN</name>
<dbReference type="InterPro" id="IPR020476">
    <property type="entry name" value="Nudix_hydrolase"/>
</dbReference>
<dbReference type="Proteomes" id="UP001597260">
    <property type="component" value="Unassembled WGS sequence"/>
</dbReference>
<reference evidence="8" key="1">
    <citation type="journal article" date="2019" name="Int. J. Syst. Evol. Microbiol.">
        <title>The Global Catalogue of Microorganisms (GCM) 10K type strain sequencing project: providing services to taxonomists for standard genome sequencing and annotation.</title>
        <authorList>
            <consortium name="The Broad Institute Genomics Platform"/>
            <consortium name="The Broad Institute Genome Sequencing Center for Infectious Disease"/>
            <person name="Wu L."/>
            <person name="Ma J."/>
        </authorList>
    </citation>
    <scope>NUCLEOTIDE SEQUENCE [LARGE SCALE GENOMIC DNA]</scope>
    <source>
        <strain evidence="8">JCM 31037</strain>
    </source>
</reference>
<gene>
    <name evidence="7" type="ORF">ACFQ4H_32885</name>
</gene>
<accession>A0ABW3YR63</accession>
<comment type="cofactor">
    <cofactor evidence="1">
        <name>Mg(2+)</name>
        <dbReference type="ChEBI" id="CHEBI:18420"/>
    </cofactor>
</comment>
<dbReference type="CDD" id="cd04685">
    <property type="entry name" value="NUDIX_Hydrolase"/>
    <property type="match status" value="1"/>
</dbReference>